<feature type="transmembrane region" description="Helical" evidence="1">
    <location>
        <begin position="46"/>
        <end position="63"/>
    </location>
</feature>
<dbReference type="RefSeq" id="WP_145259101.1">
    <property type="nucleotide sequence ID" value="NZ_CP036316.1"/>
</dbReference>
<dbReference type="Gene3D" id="2.40.410.10">
    <property type="entry name" value="putative membrane protein from Corynebacterium diphtheriae superfamily"/>
    <property type="match status" value="1"/>
</dbReference>
<dbReference type="Pfam" id="PF11580">
    <property type="entry name" value="DUF3239"/>
    <property type="match status" value="1"/>
</dbReference>
<keyword evidence="3" id="KW-1185">Reference proteome</keyword>
<accession>A0A517T3Z5</accession>
<dbReference type="OrthoDB" id="4827574at2"/>
<protein>
    <submittedName>
        <fullName evidence="2">Uncharacterized protein</fullName>
    </submittedName>
</protein>
<name>A0A517T3Z5_9PLAN</name>
<evidence type="ECO:0000313" key="3">
    <source>
        <dbReference type="Proteomes" id="UP000319976"/>
    </source>
</evidence>
<keyword evidence="1" id="KW-1133">Transmembrane helix</keyword>
<dbReference type="KEGG" id="chya:V22_02710"/>
<dbReference type="InterPro" id="IPR021632">
    <property type="entry name" value="DUF3239"/>
</dbReference>
<reference evidence="2 3" key="1">
    <citation type="submission" date="2019-02" db="EMBL/GenBank/DDBJ databases">
        <title>Deep-cultivation of Planctomycetes and their phenomic and genomic characterization uncovers novel biology.</title>
        <authorList>
            <person name="Wiegand S."/>
            <person name="Jogler M."/>
            <person name="Boedeker C."/>
            <person name="Pinto D."/>
            <person name="Vollmers J."/>
            <person name="Rivas-Marin E."/>
            <person name="Kohn T."/>
            <person name="Peeters S.H."/>
            <person name="Heuer A."/>
            <person name="Rast P."/>
            <person name="Oberbeckmann S."/>
            <person name="Bunk B."/>
            <person name="Jeske O."/>
            <person name="Meyerdierks A."/>
            <person name="Storesund J.E."/>
            <person name="Kallscheuer N."/>
            <person name="Luecker S."/>
            <person name="Lage O.M."/>
            <person name="Pohl T."/>
            <person name="Merkel B.J."/>
            <person name="Hornburger P."/>
            <person name="Mueller R.-W."/>
            <person name="Bruemmer F."/>
            <person name="Labrenz M."/>
            <person name="Spormann A.M."/>
            <person name="Op den Camp H."/>
            <person name="Overmann J."/>
            <person name="Amann R."/>
            <person name="Jetten M.S.M."/>
            <person name="Mascher T."/>
            <person name="Medema M.H."/>
            <person name="Devos D.P."/>
            <person name="Kaster A.-K."/>
            <person name="Ovreas L."/>
            <person name="Rohde M."/>
            <person name="Galperin M.Y."/>
            <person name="Jogler C."/>
        </authorList>
    </citation>
    <scope>NUCLEOTIDE SEQUENCE [LARGE SCALE GENOMIC DNA]</scope>
    <source>
        <strain evidence="2 3">V22</strain>
    </source>
</reference>
<dbReference type="Proteomes" id="UP000319976">
    <property type="component" value="Chromosome"/>
</dbReference>
<dbReference type="InterPro" id="IPR023124">
    <property type="entry name" value="DUF3239_dom_sf"/>
</dbReference>
<feature type="transmembrane region" description="Helical" evidence="1">
    <location>
        <begin position="296"/>
        <end position="319"/>
    </location>
</feature>
<keyword evidence="1" id="KW-0812">Transmembrane</keyword>
<gene>
    <name evidence="2" type="ORF">V22_02710</name>
</gene>
<sequence length="569" mass="64063">METCASNPGNVRINFARFLWADLKDTIILVVVSVVCAFIYPQEPRVAYIIGGIGLFVVLYGLYQANSLFREGDACPGIVLDPASGSIAVLADLSTTSNPHYVVSIKKVGLSRSSGGPYKVGSRVPYIAFYNGSSSDRRWRGFGGHIVQAGTNSKKTIKRVILSIDDEEWQVLKAAAKRIPLPYRSKTYTLAQLKKRDIQATGHFDPAWLNSIKTLLRLAIAASVAYLFFHFDLWPLIVGGWAVVGIVGLVAGIVWHVAAFPEDANASPWDEMLTRFKLKKPKKKKNRLGGATSDPIPLSVSLMALEPLLASVVLFFYIAPKQLEQQIKQQKQQAQQVQQKQQAAPQAAKRKANNAARQQLDMAFNDFDKVMTVIMPNEFFFTSELERFLRKRDIEYRENRDGFPSFEDPNKEIKVLWEQDPEELGTLINEEFGYPELEVVTTGRAVWMTFTKFNPVFNSSEDAYWPEGGIPQNSVADEIRRKIKFKIKTLGGLDKVLFLVLEKEGRYSSLRFLIRNNLPGVSTSNFSRSEDNFEICIVQWDREPQEFVDALSAPNEATIEGERVIRYGK</sequence>
<evidence type="ECO:0000313" key="2">
    <source>
        <dbReference type="EMBL" id="QDT63071.1"/>
    </source>
</evidence>
<evidence type="ECO:0000256" key="1">
    <source>
        <dbReference type="SAM" id="Phobius"/>
    </source>
</evidence>
<feature type="transmembrane region" description="Helical" evidence="1">
    <location>
        <begin position="21"/>
        <end position="40"/>
    </location>
</feature>
<proteinExistence type="predicted"/>
<dbReference type="AlphaFoldDB" id="A0A517T3Z5"/>
<dbReference type="EMBL" id="CP036316">
    <property type="protein sequence ID" value="QDT63071.1"/>
    <property type="molecule type" value="Genomic_DNA"/>
</dbReference>
<feature type="transmembrane region" description="Helical" evidence="1">
    <location>
        <begin position="233"/>
        <end position="258"/>
    </location>
</feature>
<organism evidence="2 3">
    <name type="scientific">Calycomorphotria hydatis</name>
    <dbReference type="NCBI Taxonomy" id="2528027"/>
    <lineage>
        <taxon>Bacteria</taxon>
        <taxon>Pseudomonadati</taxon>
        <taxon>Planctomycetota</taxon>
        <taxon>Planctomycetia</taxon>
        <taxon>Planctomycetales</taxon>
        <taxon>Planctomycetaceae</taxon>
        <taxon>Calycomorphotria</taxon>
    </lineage>
</organism>
<keyword evidence="1" id="KW-0472">Membrane</keyword>